<sequence>MIGVLHPDLGIGGAERLIVDVASSLERSDVTVLLYTAHHDIKHCFEETVSKGCRVEWVCIRGGWLPGHLFGCFHVLCANVRCAWAAMRMIIENKAIETAIIDQVFLPILIFRLFSRAKVVFYCHYPDKLLATRSSILRRTYRLLFDALEGLTMSLAHQVIVNSVFTSQAYKLAFRHWSSAEPIVLYPSIRMPEELVVRYLRVSQVQNRTCFLSINRFERKKRLHYAIIALKKLRQKLGSLPGHAPYLILGGGYDTRVDENVHHFSELNRRVYTSAMFDFDEVLFLPSISDELKYSVLRESIALLYTPENEHFGITPLEAMAVGRPVIACDSGGPCETIIHESTGLLVKGGAQGFADGMMYLYQNPVEADRMGNNGRQRVEKNFTLTNFSDKLNGIIN</sequence>
<dbReference type="Pfam" id="PF13439">
    <property type="entry name" value="Glyco_transf_4"/>
    <property type="match status" value="1"/>
</dbReference>
<keyword evidence="2 10" id="KW-0328">Glycosyltransferase</keyword>
<evidence type="ECO:0000256" key="9">
    <source>
        <dbReference type="ARBA" id="ARBA00045104"/>
    </source>
</evidence>
<dbReference type="PANTHER" id="PTHR45918:SF1">
    <property type="entry name" value="ALPHA-1,3_1,6-MANNOSYLTRANSFERASE ALG2"/>
    <property type="match status" value="1"/>
</dbReference>
<evidence type="ECO:0000256" key="1">
    <source>
        <dbReference type="ARBA" id="ARBA00004922"/>
    </source>
</evidence>
<dbReference type="Proteomes" id="UP000195557">
    <property type="component" value="Unassembled WGS sequence"/>
</dbReference>
<dbReference type="AlphaFoldDB" id="A0A1Y5I3L9"/>
<feature type="domain" description="Glycosyltransferase subfamily 4-like N-terminal" evidence="12">
    <location>
        <begin position="11"/>
        <end position="170"/>
    </location>
</feature>
<comment type="catalytic activity">
    <reaction evidence="8 10">
        <text>a beta-D-Man-(1-&gt;4)-beta-D-GlcNAc-(1-&gt;4)-alpha-D-GlcNAc-diphospho-di-trans,poly-cis-dolichol + GDP-alpha-D-mannose = an alpha-D-Man-(1-&gt;3)-beta-D-Man-(1-&gt;4)-beta-D-GlcNAc-(1-&gt;4)-alpha-D-GlcNAc-diphospho-di-trans,poly-cis-dolichol + GDP + H(+)</text>
        <dbReference type="Rhea" id="RHEA:29515"/>
        <dbReference type="Rhea" id="RHEA-COMP:19511"/>
        <dbReference type="Rhea" id="RHEA-COMP:19513"/>
        <dbReference type="ChEBI" id="CHEBI:15378"/>
        <dbReference type="ChEBI" id="CHEBI:57527"/>
        <dbReference type="ChEBI" id="CHEBI:58189"/>
        <dbReference type="ChEBI" id="CHEBI:58472"/>
        <dbReference type="ChEBI" id="CHEBI:132510"/>
        <dbReference type="EC" id="2.4.1.132"/>
    </reaction>
    <physiologicalReaction direction="left-to-right" evidence="8 10">
        <dbReference type="Rhea" id="RHEA:29516"/>
    </physiologicalReaction>
</comment>
<keyword evidence="3 10" id="KW-0808">Transferase</keyword>
<keyword evidence="6" id="KW-1133">Transmembrane helix</keyword>
<dbReference type="EC" id="2.4.1.257" evidence="10"/>
<dbReference type="InterPro" id="IPR028098">
    <property type="entry name" value="Glyco_trans_4-like_N"/>
</dbReference>
<keyword evidence="5" id="KW-0256">Endoplasmic reticulum</keyword>
<keyword evidence="4" id="KW-0812">Transmembrane</keyword>
<dbReference type="PANTHER" id="PTHR45918">
    <property type="entry name" value="ALPHA-1,3/1,6-MANNOSYLTRANSFERASE ALG2"/>
    <property type="match status" value="1"/>
</dbReference>
<evidence type="ECO:0000256" key="6">
    <source>
        <dbReference type="ARBA" id="ARBA00022989"/>
    </source>
</evidence>
<comment type="catalytic activity">
    <reaction evidence="9 10">
        <text>an alpha-D-Man-(1-&gt;3)-beta-D-Man-(1-&gt;4)-beta-D-GlcNAc-(1-&gt;4)-alpha-D-GlcNAc-diphospho-di-trans,poly-cis-dolichol + GDP-alpha-D-mannose = an alpha-D-Man-(1-&gt;3)-[alpha-D-Man-(1-&gt;6)]-beta-D-Man-(1-&gt;4)-beta-D-GlcNAc-(1-&gt;4)-alpha-D-GlcNAc-diphospho-di-trans,poly-cis-dolichol + GDP + H(+)</text>
        <dbReference type="Rhea" id="RHEA:29519"/>
        <dbReference type="Rhea" id="RHEA-COMP:19513"/>
        <dbReference type="Rhea" id="RHEA-COMP:19515"/>
        <dbReference type="ChEBI" id="CHEBI:15378"/>
        <dbReference type="ChEBI" id="CHEBI:57527"/>
        <dbReference type="ChEBI" id="CHEBI:58189"/>
        <dbReference type="ChEBI" id="CHEBI:132510"/>
        <dbReference type="ChEBI" id="CHEBI:132511"/>
        <dbReference type="EC" id="2.4.1.257"/>
    </reaction>
    <physiologicalReaction direction="left-to-right" evidence="9 10">
        <dbReference type="Rhea" id="RHEA:29520"/>
    </physiologicalReaction>
</comment>
<comment type="subcellular location">
    <subcellularLocation>
        <location evidence="10">Endoplasmic reticulum membrane</location>
        <topology evidence="10">Single-pass membrane protein</topology>
    </subcellularLocation>
</comment>
<organism evidence="13">
    <name type="scientific">Ostreococcus tauri</name>
    <name type="common">Marine green alga</name>
    <dbReference type="NCBI Taxonomy" id="70448"/>
    <lineage>
        <taxon>Eukaryota</taxon>
        <taxon>Viridiplantae</taxon>
        <taxon>Chlorophyta</taxon>
        <taxon>Mamiellophyceae</taxon>
        <taxon>Mamiellales</taxon>
        <taxon>Bathycoccaceae</taxon>
        <taxon>Ostreococcus</taxon>
    </lineage>
</organism>
<feature type="domain" description="Glycosyl transferase family 1" evidence="11">
    <location>
        <begin position="207"/>
        <end position="378"/>
    </location>
</feature>
<dbReference type="Gene3D" id="3.40.50.2000">
    <property type="entry name" value="Glycogen Phosphorylase B"/>
    <property type="match status" value="2"/>
</dbReference>
<evidence type="ECO:0000313" key="13">
    <source>
        <dbReference type="EMBL" id="OUS41782.1"/>
    </source>
</evidence>
<dbReference type="GO" id="GO:0102704">
    <property type="term" value="F:GDP-Man:Man(2)GlcNAc(2)-PP-Dol alpha-1,6-mannosyltransferase activity"/>
    <property type="evidence" value="ECO:0007669"/>
    <property type="project" value="UniProtKB-UniRule"/>
</dbReference>
<keyword evidence="7" id="KW-0472">Membrane</keyword>
<gene>
    <name evidence="13" type="ORF">BE221DRAFT_64608</name>
</gene>
<dbReference type="UniPathway" id="UPA00378"/>
<dbReference type="GO" id="GO:0004378">
    <property type="term" value="F:GDP-Man:Man(1)GlcNAc(2)-PP-Dol alpha-1,3-mannosyltransferase activity"/>
    <property type="evidence" value="ECO:0007669"/>
    <property type="project" value="UniProtKB-UniRule"/>
</dbReference>
<evidence type="ECO:0000256" key="5">
    <source>
        <dbReference type="ARBA" id="ARBA00022824"/>
    </source>
</evidence>
<name>A0A1Y5I3L9_OSTTA</name>
<dbReference type="InterPro" id="IPR001296">
    <property type="entry name" value="Glyco_trans_1"/>
</dbReference>
<evidence type="ECO:0000256" key="10">
    <source>
        <dbReference type="RuleBase" id="RU367136"/>
    </source>
</evidence>
<dbReference type="Pfam" id="PF00534">
    <property type="entry name" value="Glycos_transf_1"/>
    <property type="match status" value="1"/>
</dbReference>
<comment type="function">
    <text evidence="10">Mannosylates Man(2)GlcNAc(2)-dolichol diphosphate and Man(1)GlcNAc(2)-dolichol diphosphate to form Man(3)GlcNAc(2)-dolichol diphosphate.</text>
</comment>
<reference evidence="13" key="1">
    <citation type="submission" date="2017-04" db="EMBL/GenBank/DDBJ databases">
        <title>Population genomics of picophytoplankton unveils novel chromosome hypervariability.</title>
        <authorList>
            <consortium name="DOE Joint Genome Institute"/>
            <person name="Blanc-Mathieu R."/>
            <person name="Krasovec M."/>
            <person name="Hebrard M."/>
            <person name="Yau S."/>
            <person name="Desgranges E."/>
            <person name="Martin J."/>
            <person name="Schackwitz W."/>
            <person name="Kuo A."/>
            <person name="Salin G."/>
            <person name="Donnadieu C."/>
            <person name="Desdevises Y."/>
            <person name="Sanchez-Ferandin S."/>
            <person name="Moreau H."/>
            <person name="Rivals E."/>
            <person name="Grigoriev I.V."/>
            <person name="Grimsley N."/>
            <person name="Eyre-Walker A."/>
            <person name="Piganeau G."/>
        </authorList>
    </citation>
    <scope>NUCLEOTIDE SEQUENCE [LARGE SCALE GENOMIC DNA]</scope>
    <source>
        <strain evidence="13">RCC 1115</strain>
    </source>
</reference>
<evidence type="ECO:0000256" key="3">
    <source>
        <dbReference type="ARBA" id="ARBA00022679"/>
    </source>
</evidence>
<dbReference type="EMBL" id="KZ155840">
    <property type="protein sequence ID" value="OUS41782.1"/>
    <property type="molecule type" value="Genomic_DNA"/>
</dbReference>
<evidence type="ECO:0000256" key="7">
    <source>
        <dbReference type="ARBA" id="ARBA00023136"/>
    </source>
</evidence>
<dbReference type="GO" id="GO:0005789">
    <property type="term" value="C:endoplasmic reticulum membrane"/>
    <property type="evidence" value="ECO:0007669"/>
    <property type="project" value="UniProtKB-SubCell"/>
</dbReference>
<evidence type="ECO:0000256" key="4">
    <source>
        <dbReference type="ARBA" id="ARBA00022692"/>
    </source>
</evidence>
<comment type="similarity">
    <text evidence="10">Belongs to the glycosyltransferase group 1 family.</text>
</comment>
<evidence type="ECO:0000256" key="8">
    <source>
        <dbReference type="ARBA" id="ARBA00045103"/>
    </source>
</evidence>
<evidence type="ECO:0000259" key="11">
    <source>
        <dbReference type="Pfam" id="PF00534"/>
    </source>
</evidence>
<evidence type="ECO:0000259" key="12">
    <source>
        <dbReference type="Pfam" id="PF13439"/>
    </source>
</evidence>
<dbReference type="InterPro" id="IPR027054">
    <property type="entry name" value="ALG2"/>
</dbReference>
<evidence type="ECO:0000256" key="2">
    <source>
        <dbReference type="ARBA" id="ARBA00022676"/>
    </source>
</evidence>
<dbReference type="SUPFAM" id="SSF53756">
    <property type="entry name" value="UDP-Glycosyltransferase/glycogen phosphorylase"/>
    <property type="match status" value="1"/>
</dbReference>
<protein>
    <recommendedName>
        <fullName evidence="10">Alpha-1,3/1,6-mannosyltransferase ALG2</fullName>
        <ecNumber evidence="10">2.4.1.132</ecNumber>
        <ecNumber evidence="10">2.4.1.257</ecNumber>
    </recommendedName>
    <alternativeName>
        <fullName evidence="10">GDP-Man:Man(1)GlcNAc(2)-PP-Dol alpha-1,3-mannosyltransferase</fullName>
    </alternativeName>
</protein>
<comment type="pathway">
    <text evidence="1 10">Protein modification; protein glycosylation.</text>
</comment>
<proteinExistence type="inferred from homology"/>
<dbReference type="EC" id="2.4.1.132" evidence="10"/>
<accession>A0A1Y5I3L9</accession>